<sequence>MQESIRSSPQPRNAPGRDQTGGEQLASTGHWSLTCHGHALGPSVEELALAVTGTDPTANWQHLASLAISRSGSDNDLAGSSHVSGSGSGHWQPRPVQATQPVEAPATE</sequence>
<gene>
    <name evidence="2" type="ORF">E4U43_000490</name>
</gene>
<reference evidence="2" key="1">
    <citation type="journal article" date="2020" name="bioRxiv">
        <title>Whole genome comparisons of ergot fungi reveals the divergence and evolution of species within the genus Claviceps are the result of varying mechanisms driving genome evolution and host range expansion.</title>
        <authorList>
            <person name="Wyka S.A."/>
            <person name="Mondo S.J."/>
            <person name="Liu M."/>
            <person name="Dettman J."/>
            <person name="Nalam V."/>
            <person name="Broders K.D."/>
        </authorList>
    </citation>
    <scope>NUCLEOTIDE SEQUENCE</scope>
    <source>
        <strain evidence="2">CCC 602</strain>
    </source>
</reference>
<dbReference type="EMBL" id="SRPW01001148">
    <property type="protein sequence ID" value="KAG6006074.1"/>
    <property type="molecule type" value="Genomic_DNA"/>
</dbReference>
<comment type="caution">
    <text evidence="2">The sequence shown here is derived from an EMBL/GenBank/DDBJ whole genome shotgun (WGS) entry which is preliminary data.</text>
</comment>
<protein>
    <submittedName>
        <fullName evidence="2">Uncharacterized protein</fullName>
    </submittedName>
</protein>
<feature type="region of interest" description="Disordered" evidence="1">
    <location>
        <begin position="1"/>
        <end position="37"/>
    </location>
</feature>
<name>A0A9P7N9W4_9HYPO</name>
<dbReference type="AlphaFoldDB" id="A0A9P7N9W4"/>
<proteinExistence type="predicted"/>
<dbReference type="Proteomes" id="UP000748025">
    <property type="component" value="Unassembled WGS sequence"/>
</dbReference>
<feature type="compositionally biased region" description="Polar residues" evidence="1">
    <location>
        <begin position="1"/>
        <end position="11"/>
    </location>
</feature>
<feature type="region of interest" description="Disordered" evidence="1">
    <location>
        <begin position="71"/>
        <end position="108"/>
    </location>
</feature>
<keyword evidence="3" id="KW-1185">Reference proteome</keyword>
<feature type="compositionally biased region" description="Polar residues" evidence="1">
    <location>
        <begin position="21"/>
        <end position="31"/>
    </location>
</feature>
<accession>A0A9P7N9W4</accession>
<evidence type="ECO:0000313" key="3">
    <source>
        <dbReference type="Proteomes" id="UP000748025"/>
    </source>
</evidence>
<evidence type="ECO:0000313" key="2">
    <source>
        <dbReference type="EMBL" id="KAG6006074.1"/>
    </source>
</evidence>
<organism evidence="2 3">
    <name type="scientific">Claviceps pusilla</name>
    <dbReference type="NCBI Taxonomy" id="123648"/>
    <lineage>
        <taxon>Eukaryota</taxon>
        <taxon>Fungi</taxon>
        <taxon>Dikarya</taxon>
        <taxon>Ascomycota</taxon>
        <taxon>Pezizomycotina</taxon>
        <taxon>Sordariomycetes</taxon>
        <taxon>Hypocreomycetidae</taxon>
        <taxon>Hypocreales</taxon>
        <taxon>Clavicipitaceae</taxon>
        <taxon>Claviceps</taxon>
    </lineage>
</organism>
<evidence type="ECO:0000256" key="1">
    <source>
        <dbReference type="SAM" id="MobiDB-lite"/>
    </source>
</evidence>